<gene>
    <name evidence="2" type="ORF">CKY02_21145</name>
</gene>
<organism evidence="2 3">
    <name type="scientific">Photorhabdus bodei</name>
    <dbReference type="NCBI Taxonomy" id="2029681"/>
    <lineage>
        <taxon>Bacteria</taxon>
        <taxon>Pseudomonadati</taxon>
        <taxon>Pseudomonadota</taxon>
        <taxon>Gammaproteobacteria</taxon>
        <taxon>Enterobacterales</taxon>
        <taxon>Morganellaceae</taxon>
        <taxon>Photorhabdus</taxon>
    </lineage>
</organism>
<keyword evidence="1" id="KW-0812">Transmembrane</keyword>
<name>A0A329WV64_9GAMM</name>
<evidence type="ECO:0000256" key="1">
    <source>
        <dbReference type="SAM" id="Phobius"/>
    </source>
</evidence>
<evidence type="ECO:0000313" key="3">
    <source>
        <dbReference type="Proteomes" id="UP000250919"/>
    </source>
</evidence>
<keyword evidence="1" id="KW-1133">Transmembrane helix</keyword>
<dbReference type="AlphaFoldDB" id="A0A329WV64"/>
<sequence length="65" mass="8048">MGIHHGEKETSRKRFRLFVVSEKKQNKIVKIFIMYIFYMNIIFFCIIPLFILLFVLYFCDFKLYI</sequence>
<dbReference type="Proteomes" id="UP000250919">
    <property type="component" value="Unassembled WGS sequence"/>
</dbReference>
<proteinExistence type="predicted"/>
<reference evidence="2 3" key="1">
    <citation type="journal article" date="2018" name="Int. J. Syst. Evol. Microbiol.">
        <title>Whole-genome-based revisit of Photorhabdus phylogeny: proposal for the elevation of most Photorhabdus subspecies to the species level and description of one novel species Photorhabdus bodei sp. nov., and one novel subspecies Photorhabdus laumondii subsp. clarkei subsp. nov.</title>
        <authorList>
            <person name="Machado R.A.R."/>
            <person name="Wuthrich D."/>
            <person name="Kuhnert P."/>
            <person name="Arce C.C.M."/>
            <person name="Thonen L."/>
            <person name="Ruiz C."/>
            <person name="Zhang X."/>
            <person name="Robert C.A.M."/>
            <person name="Karimi J."/>
            <person name="Kamali S."/>
            <person name="Ma J."/>
            <person name="Bruggmann R."/>
            <person name="Erb M."/>
        </authorList>
    </citation>
    <scope>NUCLEOTIDE SEQUENCE [LARGE SCALE GENOMIC DNA]</scope>
    <source>
        <strain evidence="2 3">LJ24-63</strain>
    </source>
</reference>
<feature type="transmembrane region" description="Helical" evidence="1">
    <location>
        <begin position="32"/>
        <end position="58"/>
    </location>
</feature>
<keyword evidence="1" id="KW-0472">Membrane</keyword>
<comment type="caution">
    <text evidence="2">The sequence shown here is derived from an EMBL/GenBank/DDBJ whole genome shotgun (WGS) entry which is preliminary data.</text>
</comment>
<protein>
    <submittedName>
        <fullName evidence="2">Uncharacterized protein</fullName>
    </submittedName>
</protein>
<dbReference type="EMBL" id="NSCM01000064">
    <property type="protein sequence ID" value="RAX07348.1"/>
    <property type="molecule type" value="Genomic_DNA"/>
</dbReference>
<evidence type="ECO:0000313" key="2">
    <source>
        <dbReference type="EMBL" id="RAX07348.1"/>
    </source>
</evidence>
<accession>A0A329WV64</accession>